<evidence type="ECO:0000256" key="2">
    <source>
        <dbReference type="ARBA" id="ARBA00022448"/>
    </source>
</evidence>
<dbReference type="EMBL" id="JAAKZV010000173">
    <property type="protein sequence ID" value="NGN67954.1"/>
    <property type="molecule type" value="Genomic_DNA"/>
</dbReference>
<feature type="transmembrane region" description="Helical" evidence="7">
    <location>
        <begin position="107"/>
        <end position="125"/>
    </location>
</feature>
<keyword evidence="3" id="KW-1003">Cell membrane</keyword>
<dbReference type="GO" id="GO:0005275">
    <property type="term" value="F:amine transmembrane transporter activity"/>
    <property type="evidence" value="ECO:0007669"/>
    <property type="project" value="TreeGrafter"/>
</dbReference>
<dbReference type="Pfam" id="PF00528">
    <property type="entry name" value="BPD_transp_1"/>
    <property type="match status" value="2"/>
</dbReference>
<evidence type="ECO:0000256" key="7">
    <source>
        <dbReference type="RuleBase" id="RU363032"/>
    </source>
</evidence>
<dbReference type="GO" id="GO:0043190">
    <property type="term" value="C:ATP-binding cassette (ABC) transporter complex"/>
    <property type="evidence" value="ECO:0007669"/>
    <property type="project" value="TreeGrafter"/>
</dbReference>
<protein>
    <submittedName>
        <fullName evidence="10">ABC transporter permease subunit</fullName>
    </submittedName>
</protein>
<dbReference type="RefSeq" id="WP_165241446.1">
    <property type="nucleotide sequence ID" value="NZ_JAAKZV010000173.1"/>
</dbReference>
<evidence type="ECO:0000313" key="10">
    <source>
        <dbReference type="EMBL" id="NGN67954.1"/>
    </source>
</evidence>
<feature type="transmembrane region" description="Helical" evidence="7">
    <location>
        <begin position="132"/>
        <end position="151"/>
    </location>
</feature>
<dbReference type="GO" id="GO:0015871">
    <property type="term" value="P:choline transport"/>
    <property type="evidence" value="ECO:0007669"/>
    <property type="project" value="TreeGrafter"/>
</dbReference>
<keyword evidence="2 7" id="KW-0813">Transport</keyword>
<keyword evidence="6 7" id="KW-0472">Membrane</keyword>
<accession>A0A6G4U6Z7</accession>
<comment type="subcellular location">
    <subcellularLocation>
        <location evidence="7">Cell membrane</location>
        <topology evidence="7">Multi-pass membrane protein</topology>
    </subcellularLocation>
    <subcellularLocation>
        <location evidence="1">Membrane</location>
        <topology evidence="1">Multi-pass membrane protein</topology>
    </subcellularLocation>
</comment>
<evidence type="ECO:0000259" key="9">
    <source>
        <dbReference type="PROSITE" id="PS50928"/>
    </source>
</evidence>
<comment type="similarity">
    <text evidence="7">Belongs to the binding-protein-dependent transport system permease family.</text>
</comment>
<evidence type="ECO:0000313" key="11">
    <source>
        <dbReference type="Proteomes" id="UP000481583"/>
    </source>
</evidence>
<evidence type="ECO:0000256" key="1">
    <source>
        <dbReference type="ARBA" id="ARBA00004141"/>
    </source>
</evidence>
<dbReference type="Gene3D" id="1.10.3720.10">
    <property type="entry name" value="MetI-like"/>
    <property type="match status" value="2"/>
</dbReference>
<sequence>MSAVTSLRKAAAPPEPDAKPGLLSTRRGRKGLAIVVLAAVFIPLAIALGGSGSWPNDLTVDVRTPLDDSYQWVADNRDSNPVFTYFLLHLANNSTSAVDGVLSFLELLGWPGSIALFTAIAYFAAGSARKGAKVAGIALFAFGVCGLLDMWEPAMETMALMTVAVAVSAVVGLLLGLASGLSDRWETILRPVFDTMQIMPAYAYLLPCVLIFDIGSPAVLLATVIYAAPPMARLTALGLRAADPAAMEASASLGASRMQRLRTARLPLARKEMMLGLNQTIMMALSMVVIGSVVGAAGLGDEVFKGLARVDVGQAAVPGICIVLIAIWLDRTTAAAGERLDEATGGGGPSWLPPAVIAAVTVAGAVLAGALGKKEWPEGWTVDLTGPIRDAVEWFTDNLGAGVPVLGGTQTWSEGFTDWVLNPLRDGLQSSPWWLLVLLAAALGLLVGTWHSALVAALAMSGIGVLGLWSKTLDTLSQVLGGIALTLVLGFAIGILVARSERVERLVRPVLDALQTLPQFIYLIPVAALFGAVRTAAIFAAVAYALPAVIRITAQGIKQVDPAAVEASRSLGASTFQQLRQVQLPLARPALLLAVNQGIVLVLAVVVIGGLIGGGALGYDVVYGLQKSEFGIGLGAGVAIVLLGLVLDRVTQPTVLKQRKNS</sequence>
<feature type="transmembrane region" description="Helical" evidence="7">
    <location>
        <begin position="630"/>
        <end position="650"/>
    </location>
</feature>
<feature type="domain" description="ABC transmembrane type-1" evidence="9">
    <location>
        <begin position="472"/>
        <end position="651"/>
    </location>
</feature>
<reference evidence="10 11" key="1">
    <citation type="submission" date="2020-02" db="EMBL/GenBank/DDBJ databases">
        <title>Whole-genome analyses of novel actinobacteria.</title>
        <authorList>
            <person name="Sahin N."/>
        </authorList>
    </citation>
    <scope>NUCLEOTIDE SEQUENCE [LARGE SCALE GENOMIC DNA]</scope>
    <source>
        <strain evidence="10 11">A7024</strain>
    </source>
</reference>
<dbReference type="GO" id="GO:0031460">
    <property type="term" value="P:glycine betaine transport"/>
    <property type="evidence" value="ECO:0007669"/>
    <property type="project" value="TreeGrafter"/>
</dbReference>
<dbReference type="InterPro" id="IPR000515">
    <property type="entry name" value="MetI-like"/>
</dbReference>
<evidence type="ECO:0000256" key="6">
    <source>
        <dbReference type="ARBA" id="ARBA00023136"/>
    </source>
</evidence>
<name>A0A6G4U6Z7_9ACTN</name>
<dbReference type="PANTHER" id="PTHR47737">
    <property type="entry name" value="GLYCINE BETAINE/PROLINE BETAINE TRANSPORT SYSTEM PERMEASE PROTEIN PROW"/>
    <property type="match status" value="1"/>
</dbReference>
<keyword evidence="11" id="KW-1185">Reference proteome</keyword>
<dbReference type="InterPro" id="IPR035906">
    <property type="entry name" value="MetI-like_sf"/>
</dbReference>
<dbReference type="Proteomes" id="UP000481583">
    <property type="component" value="Unassembled WGS sequence"/>
</dbReference>
<evidence type="ECO:0000256" key="8">
    <source>
        <dbReference type="SAM" id="MobiDB-lite"/>
    </source>
</evidence>
<dbReference type="PROSITE" id="PS50928">
    <property type="entry name" value="ABC_TM1"/>
    <property type="match status" value="2"/>
</dbReference>
<keyword evidence="4 7" id="KW-0812">Transmembrane</keyword>
<organism evidence="10 11">
    <name type="scientific">Streptomyces coryli</name>
    <dbReference type="NCBI Taxonomy" id="1128680"/>
    <lineage>
        <taxon>Bacteria</taxon>
        <taxon>Bacillati</taxon>
        <taxon>Actinomycetota</taxon>
        <taxon>Actinomycetes</taxon>
        <taxon>Kitasatosporales</taxon>
        <taxon>Streptomycetaceae</taxon>
        <taxon>Streptomyces</taxon>
    </lineage>
</organism>
<feature type="transmembrane region" description="Helical" evidence="7">
    <location>
        <begin position="276"/>
        <end position="300"/>
    </location>
</feature>
<evidence type="ECO:0000256" key="3">
    <source>
        <dbReference type="ARBA" id="ARBA00022475"/>
    </source>
</evidence>
<dbReference type="GO" id="GO:0015226">
    <property type="term" value="F:carnitine transmembrane transporter activity"/>
    <property type="evidence" value="ECO:0007669"/>
    <property type="project" value="TreeGrafter"/>
</dbReference>
<feature type="transmembrane region" description="Helical" evidence="7">
    <location>
        <begin position="157"/>
        <end position="181"/>
    </location>
</feature>
<feature type="transmembrane region" description="Helical" evidence="7">
    <location>
        <begin position="590"/>
        <end position="618"/>
    </location>
</feature>
<dbReference type="SUPFAM" id="SSF161098">
    <property type="entry name" value="MetI-like"/>
    <property type="match status" value="2"/>
</dbReference>
<feature type="transmembrane region" description="Helical" evidence="7">
    <location>
        <begin position="351"/>
        <end position="371"/>
    </location>
</feature>
<feature type="region of interest" description="Disordered" evidence="8">
    <location>
        <begin position="1"/>
        <end position="24"/>
    </location>
</feature>
<feature type="transmembrane region" description="Helical" evidence="7">
    <location>
        <begin position="202"/>
        <end position="228"/>
    </location>
</feature>
<gene>
    <name evidence="10" type="ORF">G5C51_29155</name>
</gene>
<evidence type="ECO:0000256" key="5">
    <source>
        <dbReference type="ARBA" id="ARBA00022989"/>
    </source>
</evidence>
<dbReference type="PANTHER" id="PTHR47737:SF1">
    <property type="entry name" value="GLYCINE BETAINE_PROLINE BETAINE TRANSPORT SYSTEM PERMEASE PROTEIN PROW"/>
    <property type="match status" value="1"/>
</dbReference>
<feature type="transmembrane region" description="Helical" evidence="7">
    <location>
        <begin position="32"/>
        <end position="54"/>
    </location>
</feature>
<keyword evidence="5 7" id="KW-1133">Transmembrane helix</keyword>
<feature type="domain" description="ABC transmembrane type-1" evidence="9">
    <location>
        <begin position="154"/>
        <end position="333"/>
    </location>
</feature>
<comment type="caution">
    <text evidence="10">The sequence shown here is derived from an EMBL/GenBank/DDBJ whole genome shotgun (WGS) entry which is preliminary data.</text>
</comment>
<feature type="transmembrane region" description="Helical" evidence="7">
    <location>
        <begin position="433"/>
        <end position="458"/>
    </location>
</feature>
<proteinExistence type="inferred from homology"/>
<evidence type="ECO:0000256" key="4">
    <source>
        <dbReference type="ARBA" id="ARBA00022692"/>
    </source>
</evidence>
<dbReference type="AlphaFoldDB" id="A0A6G4U6Z7"/>
<dbReference type="CDD" id="cd06261">
    <property type="entry name" value="TM_PBP2"/>
    <property type="match status" value="2"/>
</dbReference>
<feature type="transmembrane region" description="Helical" evidence="7">
    <location>
        <begin position="312"/>
        <end position="330"/>
    </location>
</feature>
<feature type="transmembrane region" description="Helical" evidence="7">
    <location>
        <begin position="479"/>
        <end position="500"/>
    </location>
</feature>
<dbReference type="FunFam" id="1.10.3720.10:FF:000001">
    <property type="entry name" value="Glycine betaine ABC transporter, permease"/>
    <property type="match status" value="2"/>
</dbReference>